<dbReference type="PANTHER" id="PTHR11819:SF195">
    <property type="entry name" value="SODIUM_GLUCOSE COTRANSPORTER 4"/>
    <property type="match status" value="1"/>
</dbReference>
<feature type="transmembrane region" description="Helical" evidence="7">
    <location>
        <begin position="481"/>
        <end position="501"/>
    </location>
</feature>
<dbReference type="OrthoDB" id="9814523at2"/>
<dbReference type="EMBL" id="CP036291">
    <property type="protein sequence ID" value="QDU86661.1"/>
    <property type="molecule type" value="Genomic_DNA"/>
</dbReference>
<comment type="subcellular location">
    <subcellularLocation>
        <location evidence="1">Membrane</location>
        <topology evidence="1">Multi-pass membrane protein</topology>
    </subcellularLocation>
</comment>
<evidence type="ECO:0000256" key="4">
    <source>
        <dbReference type="ARBA" id="ARBA00022989"/>
    </source>
</evidence>
<evidence type="ECO:0000313" key="8">
    <source>
        <dbReference type="EMBL" id="QDU86661.1"/>
    </source>
</evidence>
<proteinExistence type="inferred from homology"/>
<evidence type="ECO:0000256" key="3">
    <source>
        <dbReference type="ARBA" id="ARBA00022692"/>
    </source>
</evidence>
<feature type="transmembrane region" description="Helical" evidence="7">
    <location>
        <begin position="181"/>
        <end position="200"/>
    </location>
</feature>
<dbReference type="NCBIfam" id="TIGR00813">
    <property type="entry name" value="sss"/>
    <property type="match status" value="1"/>
</dbReference>
<evidence type="ECO:0000256" key="1">
    <source>
        <dbReference type="ARBA" id="ARBA00004141"/>
    </source>
</evidence>
<keyword evidence="3 7" id="KW-0812">Transmembrane</keyword>
<feature type="transmembrane region" description="Helical" evidence="7">
    <location>
        <begin position="16"/>
        <end position="34"/>
    </location>
</feature>
<keyword evidence="9" id="KW-1185">Reference proteome</keyword>
<feature type="transmembrane region" description="Helical" evidence="7">
    <location>
        <begin position="78"/>
        <end position="107"/>
    </location>
</feature>
<feature type="transmembrane region" description="Helical" evidence="7">
    <location>
        <begin position="538"/>
        <end position="558"/>
    </location>
</feature>
<evidence type="ECO:0000256" key="2">
    <source>
        <dbReference type="ARBA" id="ARBA00006434"/>
    </source>
</evidence>
<comment type="similarity">
    <text evidence="2 6">Belongs to the sodium:solute symporter (SSF) (TC 2.A.21) family.</text>
</comment>
<feature type="transmembrane region" description="Helical" evidence="7">
    <location>
        <begin position="207"/>
        <end position="229"/>
    </location>
</feature>
<evidence type="ECO:0000256" key="5">
    <source>
        <dbReference type="ARBA" id="ARBA00023136"/>
    </source>
</evidence>
<dbReference type="RefSeq" id="WP_145280086.1">
    <property type="nucleotide sequence ID" value="NZ_CP036291.1"/>
</dbReference>
<dbReference type="Pfam" id="PF00474">
    <property type="entry name" value="SSF"/>
    <property type="match status" value="3"/>
</dbReference>
<reference evidence="8 9" key="1">
    <citation type="submission" date="2019-02" db="EMBL/GenBank/DDBJ databases">
        <title>Deep-cultivation of Planctomycetes and their phenomic and genomic characterization uncovers novel biology.</title>
        <authorList>
            <person name="Wiegand S."/>
            <person name="Jogler M."/>
            <person name="Boedeker C."/>
            <person name="Pinto D."/>
            <person name="Vollmers J."/>
            <person name="Rivas-Marin E."/>
            <person name="Kohn T."/>
            <person name="Peeters S.H."/>
            <person name="Heuer A."/>
            <person name="Rast P."/>
            <person name="Oberbeckmann S."/>
            <person name="Bunk B."/>
            <person name="Jeske O."/>
            <person name="Meyerdierks A."/>
            <person name="Storesund J.E."/>
            <person name="Kallscheuer N."/>
            <person name="Luecker S."/>
            <person name="Lage O.M."/>
            <person name="Pohl T."/>
            <person name="Merkel B.J."/>
            <person name="Hornburger P."/>
            <person name="Mueller R.-W."/>
            <person name="Bruemmer F."/>
            <person name="Labrenz M."/>
            <person name="Spormann A.M."/>
            <person name="Op den Camp H."/>
            <person name="Overmann J."/>
            <person name="Amann R."/>
            <person name="Jetten M.S.M."/>
            <person name="Mascher T."/>
            <person name="Medema M.H."/>
            <person name="Devos D.P."/>
            <person name="Kaster A.-K."/>
            <person name="Ovreas L."/>
            <person name="Rohde M."/>
            <person name="Galperin M.Y."/>
            <person name="Jogler C."/>
        </authorList>
    </citation>
    <scope>NUCLEOTIDE SEQUENCE [LARGE SCALE GENOMIC DNA]</scope>
    <source>
        <strain evidence="8 9">Pla175</strain>
    </source>
</reference>
<protein>
    <submittedName>
        <fullName evidence="8">Sodium/glucose cotransporter</fullName>
    </submittedName>
</protein>
<keyword evidence="4 7" id="KW-1133">Transmembrane helix</keyword>
<dbReference type="GO" id="GO:0005886">
    <property type="term" value="C:plasma membrane"/>
    <property type="evidence" value="ECO:0007669"/>
    <property type="project" value="TreeGrafter"/>
</dbReference>
<feature type="transmembrane region" description="Helical" evidence="7">
    <location>
        <begin position="46"/>
        <end position="66"/>
    </location>
</feature>
<feature type="transmembrane region" description="Helical" evidence="7">
    <location>
        <begin position="436"/>
        <end position="460"/>
    </location>
</feature>
<feature type="transmembrane region" description="Helical" evidence="7">
    <location>
        <begin position="289"/>
        <end position="311"/>
    </location>
</feature>
<dbReference type="KEGG" id="pnd:Pla175_00110"/>
<dbReference type="PANTHER" id="PTHR11819">
    <property type="entry name" value="SOLUTE CARRIER FAMILY 5"/>
    <property type="match status" value="1"/>
</dbReference>
<gene>
    <name evidence="8" type="primary">sglT_1</name>
    <name evidence="8" type="ORF">Pla175_00110</name>
</gene>
<dbReference type="PROSITE" id="PS50283">
    <property type="entry name" value="NA_SOLUT_SYMP_3"/>
    <property type="match status" value="1"/>
</dbReference>
<dbReference type="AlphaFoldDB" id="A0A518D5B6"/>
<dbReference type="InterPro" id="IPR001734">
    <property type="entry name" value="Na/solute_symporter"/>
</dbReference>
<evidence type="ECO:0000256" key="6">
    <source>
        <dbReference type="RuleBase" id="RU362091"/>
    </source>
</evidence>
<name>A0A518D5B6_9BACT</name>
<feature type="transmembrane region" description="Helical" evidence="7">
    <location>
        <begin position="128"/>
        <end position="148"/>
    </location>
</feature>
<accession>A0A518D5B6</accession>
<sequence length="656" mass="71271">MPLTLAAGIEVGGLDYATFGLYFLALFAIGFGASRTRSQDAQDYFLAGRSLPWYVIGASYIAANISTEHFIGLIGAGYIYGICVATGEWSTVIAFSFLIWVFIPFLYSAHVFTAPQFMEKRFNEGMRAMFALVTVIANVVAFLAPVLYGGGLVVEEVFGLNAVLGVPLTQSGAVAAGATPWGLYLAIGIIGFTAGVWSIWGGLRSIAWMDLLTIIVMVIGGLSVTYFGLQKLGDGSVVEGARLAVERNAAHSGAWQDGVERVRAAILPGHDSYDRLSVLQPLTHETNPWTHWVLSFFYIGLWYTVINQFLIQKIFGAKDMFHARMGMTFASYLKLLLPFIVVVPGMIYFALSPATMQADPTPQFAAQLASDAAKASGDAKPTEAQLVAALEEAPGRFAQLSEKDQAAWRLRAIRPQADKTYVRMLEDLVPFGLRGFLLAALFGAIQSTVSAVLTSTSTVITVDGVQRYVAPNLTDRQMVAVGRWTTAVVLIVSILMGLYISTLKASLFVYIQELFTYFAPPFSAVFLLGTLWRRINGVGALTTAIVGLAFGLAMKVWLNTAAPAPDTWQADLHAFLGPYANQGAVNWLFCMALCAGVSLLTPPPRPEQVTDELTFNWRKMDFGGGLGAHWYSSVTLWWGMSLVLMLGFVLVFSVML</sequence>
<feature type="transmembrane region" description="Helical" evidence="7">
    <location>
        <begin position="507"/>
        <end position="531"/>
    </location>
</feature>
<evidence type="ECO:0000256" key="7">
    <source>
        <dbReference type="SAM" id="Phobius"/>
    </source>
</evidence>
<evidence type="ECO:0000313" key="9">
    <source>
        <dbReference type="Proteomes" id="UP000317429"/>
    </source>
</evidence>
<dbReference type="Gene3D" id="1.20.1730.10">
    <property type="entry name" value="Sodium/glucose cotransporter"/>
    <property type="match status" value="1"/>
</dbReference>
<keyword evidence="5 7" id="KW-0472">Membrane</keyword>
<dbReference type="Proteomes" id="UP000317429">
    <property type="component" value="Chromosome"/>
</dbReference>
<feature type="transmembrane region" description="Helical" evidence="7">
    <location>
        <begin position="332"/>
        <end position="351"/>
    </location>
</feature>
<dbReference type="InterPro" id="IPR038377">
    <property type="entry name" value="Na/Glc_symporter_sf"/>
</dbReference>
<organism evidence="8 9">
    <name type="scientific">Pirellulimonas nuda</name>
    <dbReference type="NCBI Taxonomy" id="2528009"/>
    <lineage>
        <taxon>Bacteria</taxon>
        <taxon>Pseudomonadati</taxon>
        <taxon>Planctomycetota</taxon>
        <taxon>Planctomycetia</taxon>
        <taxon>Pirellulales</taxon>
        <taxon>Lacipirellulaceae</taxon>
        <taxon>Pirellulimonas</taxon>
    </lineage>
</organism>
<dbReference type="GO" id="GO:0005412">
    <property type="term" value="F:D-glucose:sodium symporter activity"/>
    <property type="evidence" value="ECO:0007669"/>
    <property type="project" value="TreeGrafter"/>
</dbReference>
<feature type="transmembrane region" description="Helical" evidence="7">
    <location>
        <begin position="636"/>
        <end position="655"/>
    </location>
</feature>